<evidence type="ECO:0000256" key="1">
    <source>
        <dbReference type="SAM" id="MobiDB-lite"/>
    </source>
</evidence>
<name>A0AAV9F3Z9_ACOCL</name>
<reference evidence="2" key="2">
    <citation type="submission" date="2023-06" db="EMBL/GenBank/DDBJ databases">
        <authorList>
            <person name="Ma L."/>
            <person name="Liu K.-W."/>
            <person name="Li Z."/>
            <person name="Hsiao Y.-Y."/>
            <person name="Qi Y."/>
            <person name="Fu T."/>
            <person name="Tang G."/>
            <person name="Zhang D."/>
            <person name="Sun W.-H."/>
            <person name="Liu D.-K."/>
            <person name="Li Y."/>
            <person name="Chen G.-Z."/>
            <person name="Liu X.-D."/>
            <person name="Liao X.-Y."/>
            <person name="Jiang Y.-T."/>
            <person name="Yu X."/>
            <person name="Hao Y."/>
            <person name="Huang J."/>
            <person name="Zhao X.-W."/>
            <person name="Ke S."/>
            <person name="Chen Y.-Y."/>
            <person name="Wu W.-L."/>
            <person name="Hsu J.-L."/>
            <person name="Lin Y.-F."/>
            <person name="Huang M.-D."/>
            <person name="Li C.-Y."/>
            <person name="Huang L."/>
            <person name="Wang Z.-W."/>
            <person name="Zhao X."/>
            <person name="Zhong W.-Y."/>
            <person name="Peng D.-H."/>
            <person name="Ahmad S."/>
            <person name="Lan S."/>
            <person name="Zhang J.-S."/>
            <person name="Tsai W.-C."/>
            <person name="Van De Peer Y."/>
            <person name="Liu Z.-J."/>
        </authorList>
    </citation>
    <scope>NUCLEOTIDE SEQUENCE</scope>
    <source>
        <strain evidence="2">CP</strain>
        <tissue evidence="2">Leaves</tissue>
    </source>
</reference>
<dbReference type="PANTHER" id="PTHR31973">
    <property type="entry name" value="POLYPROTEIN, PUTATIVE-RELATED"/>
    <property type="match status" value="1"/>
</dbReference>
<evidence type="ECO:0000313" key="2">
    <source>
        <dbReference type="EMBL" id="KAK1320660.1"/>
    </source>
</evidence>
<gene>
    <name evidence="2" type="ORF">QJS10_CPA03g01419</name>
</gene>
<dbReference type="PANTHER" id="PTHR31973:SF188">
    <property type="entry name" value="POLYPROTEIN, PUTATIVE-RELATED"/>
    <property type="match status" value="1"/>
</dbReference>
<organism evidence="2 3">
    <name type="scientific">Acorus calamus</name>
    <name type="common">Sweet flag</name>
    <dbReference type="NCBI Taxonomy" id="4465"/>
    <lineage>
        <taxon>Eukaryota</taxon>
        <taxon>Viridiplantae</taxon>
        <taxon>Streptophyta</taxon>
        <taxon>Embryophyta</taxon>
        <taxon>Tracheophyta</taxon>
        <taxon>Spermatophyta</taxon>
        <taxon>Magnoliopsida</taxon>
        <taxon>Liliopsida</taxon>
        <taxon>Acoraceae</taxon>
        <taxon>Acorus</taxon>
    </lineage>
</organism>
<dbReference type="Proteomes" id="UP001180020">
    <property type="component" value="Unassembled WGS sequence"/>
</dbReference>
<dbReference type="EMBL" id="JAUJYO010000003">
    <property type="protein sequence ID" value="KAK1320660.1"/>
    <property type="molecule type" value="Genomic_DNA"/>
</dbReference>
<dbReference type="AlphaFoldDB" id="A0AAV9F3Z9"/>
<keyword evidence="3" id="KW-1185">Reference proteome</keyword>
<comment type="caution">
    <text evidence="2">The sequence shown here is derived from an EMBL/GenBank/DDBJ whole genome shotgun (WGS) entry which is preliminary data.</text>
</comment>
<sequence>MDETFEEVSKLIKWDENDALNMQFKIPTREEYGILASESDMLNMFNKHHKSPSIEIFITVKRNVHPTPVQRGTQHDEIFGVESDSQDFEIPMEAFSAFFEIVGDDDPYSVYYDSEDERYRVFSQTKHGHNVRIEELNDEQGLHDDTTHVLPISDFHVRPTVEEPRDNLQSTAMDGNSGLFTIAYAMVEGENGSSWHWFLECLHEAIGEINDARSKPIIYCIDAIWVKIMVKMNHKRQLAERWKEILVPEVQKIITELSKNKGMYDVHRSSTDREEVDGPEGRFDVILSDKTCSSAVICHMRGSCWEDYVDPCYTVARYRVVYAMPINPLPDKSMWEVEDLNYVVNKPPRQLRSPPGRPRKKRIRPQDKVHPNPRQGGSTYARDVVDMVIAKEPVRILPMNKGLKVYQLKHLEDPMADPKEQKVEVNVLVE</sequence>
<feature type="region of interest" description="Disordered" evidence="1">
    <location>
        <begin position="346"/>
        <end position="379"/>
    </location>
</feature>
<reference evidence="2" key="1">
    <citation type="journal article" date="2023" name="Nat. Commun.">
        <title>Diploid and tetraploid genomes of Acorus and the evolution of monocots.</title>
        <authorList>
            <person name="Ma L."/>
            <person name="Liu K.W."/>
            <person name="Li Z."/>
            <person name="Hsiao Y.Y."/>
            <person name="Qi Y."/>
            <person name="Fu T."/>
            <person name="Tang G.D."/>
            <person name="Zhang D."/>
            <person name="Sun W.H."/>
            <person name="Liu D.K."/>
            <person name="Li Y."/>
            <person name="Chen G.Z."/>
            <person name="Liu X.D."/>
            <person name="Liao X.Y."/>
            <person name="Jiang Y.T."/>
            <person name="Yu X."/>
            <person name="Hao Y."/>
            <person name="Huang J."/>
            <person name="Zhao X.W."/>
            <person name="Ke S."/>
            <person name="Chen Y.Y."/>
            <person name="Wu W.L."/>
            <person name="Hsu J.L."/>
            <person name="Lin Y.F."/>
            <person name="Huang M.D."/>
            <person name="Li C.Y."/>
            <person name="Huang L."/>
            <person name="Wang Z.W."/>
            <person name="Zhao X."/>
            <person name="Zhong W.Y."/>
            <person name="Peng D.H."/>
            <person name="Ahmad S."/>
            <person name="Lan S."/>
            <person name="Zhang J.S."/>
            <person name="Tsai W.C."/>
            <person name="Van de Peer Y."/>
            <person name="Liu Z.J."/>
        </authorList>
    </citation>
    <scope>NUCLEOTIDE SEQUENCE</scope>
    <source>
        <strain evidence="2">CP</strain>
    </source>
</reference>
<proteinExistence type="predicted"/>
<protein>
    <recommendedName>
        <fullName evidence="4">MULE transposase domain-containing protein</fullName>
    </recommendedName>
</protein>
<evidence type="ECO:0000313" key="3">
    <source>
        <dbReference type="Proteomes" id="UP001180020"/>
    </source>
</evidence>
<accession>A0AAV9F3Z9</accession>
<evidence type="ECO:0008006" key="4">
    <source>
        <dbReference type="Google" id="ProtNLM"/>
    </source>
</evidence>